<dbReference type="EMBL" id="LT594324">
    <property type="protein sequence ID" value="SBT45911.1"/>
    <property type="molecule type" value="Genomic_DNA"/>
</dbReference>
<dbReference type="Proteomes" id="UP000198765">
    <property type="component" value="Chromosome I"/>
</dbReference>
<feature type="region of interest" description="Disordered" evidence="3">
    <location>
        <begin position="240"/>
        <end position="269"/>
    </location>
</feature>
<dbReference type="RefSeq" id="WP_167666835.1">
    <property type="nucleotide sequence ID" value="NZ_LT594324.1"/>
</dbReference>
<dbReference type="Gene3D" id="2.60.40.420">
    <property type="entry name" value="Cupredoxins - blue copper proteins"/>
    <property type="match status" value="1"/>
</dbReference>
<feature type="compositionally biased region" description="Polar residues" evidence="3">
    <location>
        <begin position="240"/>
        <end position="253"/>
    </location>
</feature>
<dbReference type="InterPro" id="IPR010496">
    <property type="entry name" value="AL/BT2_dom"/>
</dbReference>
<evidence type="ECO:0000313" key="6">
    <source>
        <dbReference type="EMBL" id="SBT45911.1"/>
    </source>
</evidence>
<dbReference type="InterPro" id="IPR058094">
    <property type="entry name" value="Ig-like_OmpL47-like"/>
</dbReference>
<feature type="region of interest" description="Disordered" evidence="3">
    <location>
        <begin position="428"/>
        <end position="460"/>
    </location>
</feature>
<dbReference type="Pfam" id="PF06439">
    <property type="entry name" value="3keto-disac_hyd"/>
    <property type="match status" value="1"/>
</dbReference>
<dbReference type="PANTHER" id="PTHR24273:SF32">
    <property type="entry name" value="HYALIN"/>
    <property type="match status" value="1"/>
</dbReference>
<keyword evidence="4" id="KW-0732">Signal</keyword>
<evidence type="ECO:0000313" key="7">
    <source>
        <dbReference type="Proteomes" id="UP000198765"/>
    </source>
</evidence>
<protein>
    <submittedName>
        <fullName evidence="6">Ig-like domain (Group 3)</fullName>
    </submittedName>
</protein>
<dbReference type="GO" id="GO:0005975">
    <property type="term" value="P:carbohydrate metabolic process"/>
    <property type="evidence" value="ECO:0007669"/>
    <property type="project" value="UniProtKB-ARBA"/>
</dbReference>
<feature type="compositionally biased region" description="Polar residues" evidence="3">
    <location>
        <begin position="334"/>
        <end position="347"/>
    </location>
</feature>
<accession>A0A1A8ZPV2</accession>
<evidence type="ECO:0000256" key="3">
    <source>
        <dbReference type="SAM" id="MobiDB-lite"/>
    </source>
</evidence>
<dbReference type="SUPFAM" id="SSF49503">
    <property type="entry name" value="Cupredoxins"/>
    <property type="match status" value="1"/>
</dbReference>
<evidence type="ECO:0000256" key="2">
    <source>
        <dbReference type="ARBA" id="ARBA00023008"/>
    </source>
</evidence>
<dbReference type="Gene3D" id="2.60.120.560">
    <property type="entry name" value="Exo-inulinase, domain 1"/>
    <property type="match status" value="1"/>
</dbReference>
<feature type="compositionally biased region" description="Polar residues" evidence="3">
    <location>
        <begin position="618"/>
        <end position="629"/>
    </location>
</feature>
<evidence type="ECO:0000256" key="4">
    <source>
        <dbReference type="SAM" id="SignalP"/>
    </source>
</evidence>
<feature type="compositionally biased region" description="Polar residues" evidence="3">
    <location>
        <begin position="428"/>
        <end position="441"/>
    </location>
</feature>
<evidence type="ECO:0000256" key="1">
    <source>
        <dbReference type="ARBA" id="ARBA00022723"/>
    </source>
</evidence>
<reference evidence="6 7" key="1">
    <citation type="submission" date="2016-06" db="EMBL/GenBank/DDBJ databases">
        <authorList>
            <person name="Kjaerup R.B."/>
            <person name="Dalgaard T.S."/>
            <person name="Juul-Madsen H.R."/>
        </authorList>
    </citation>
    <scope>NUCLEOTIDE SEQUENCE [LARGE SCALE GENOMIC DNA]</scope>
    <source>
        <strain evidence="6 7">DSM 45248</strain>
    </source>
</reference>
<dbReference type="GO" id="GO:0016787">
    <property type="term" value="F:hydrolase activity"/>
    <property type="evidence" value="ECO:0007669"/>
    <property type="project" value="InterPro"/>
</dbReference>
<dbReference type="PANTHER" id="PTHR24273">
    <property type="entry name" value="FI04643P-RELATED"/>
    <property type="match status" value="1"/>
</dbReference>
<dbReference type="AlphaFoldDB" id="A0A1A8ZPV2"/>
<organism evidence="6 7">
    <name type="scientific">Micromonospora narathiwatensis</name>
    <dbReference type="NCBI Taxonomy" id="299146"/>
    <lineage>
        <taxon>Bacteria</taxon>
        <taxon>Bacillati</taxon>
        <taxon>Actinomycetota</taxon>
        <taxon>Actinomycetes</taxon>
        <taxon>Micromonosporales</taxon>
        <taxon>Micromonosporaceae</taxon>
        <taxon>Micromonospora</taxon>
    </lineage>
</organism>
<feature type="region of interest" description="Disordered" evidence="3">
    <location>
        <begin position="522"/>
        <end position="554"/>
    </location>
</feature>
<feature type="chain" id="PRO_5039462560" evidence="4">
    <location>
        <begin position="35"/>
        <end position="1044"/>
    </location>
</feature>
<keyword evidence="2" id="KW-0186">Copper</keyword>
<feature type="domain" description="3-keto-alpha-glucoside-1,2-lyase/3-keto-2-hydroxy-glucal hydratase" evidence="5">
    <location>
        <begin position="831"/>
        <end position="1024"/>
    </location>
</feature>
<keyword evidence="1" id="KW-0479">Metal-binding</keyword>
<keyword evidence="7" id="KW-1185">Reference proteome</keyword>
<dbReference type="InterPro" id="IPR008972">
    <property type="entry name" value="Cupredoxin"/>
</dbReference>
<feature type="signal peptide" evidence="4">
    <location>
        <begin position="1"/>
        <end position="34"/>
    </location>
</feature>
<dbReference type="PATRIC" id="fig|299146.4.peg.2555"/>
<dbReference type="InterPro" id="IPR028871">
    <property type="entry name" value="BlueCu_1_BS"/>
</dbReference>
<gene>
    <name evidence="6" type="ORF">GA0070621_2469</name>
</gene>
<dbReference type="InterPro" id="IPR013783">
    <property type="entry name" value="Ig-like_fold"/>
</dbReference>
<name>A0A1A8ZPV2_9ACTN</name>
<dbReference type="Gene3D" id="2.60.40.10">
    <property type="entry name" value="Immunoglobulins"/>
    <property type="match status" value="6"/>
</dbReference>
<dbReference type="PROSITE" id="PS00196">
    <property type="entry name" value="COPPER_BLUE"/>
    <property type="match status" value="1"/>
</dbReference>
<evidence type="ECO:0000259" key="5">
    <source>
        <dbReference type="Pfam" id="PF06439"/>
    </source>
</evidence>
<dbReference type="GO" id="GO:0046872">
    <property type="term" value="F:metal ion binding"/>
    <property type="evidence" value="ECO:0007669"/>
    <property type="project" value="UniProtKB-KW"/>
</dbReference>
<feature type="region of interest" description="Disordered" evidence="3">
    <location>
        <begin position="614"/>
        <end position="640"/>
    </location>
</feature>
<sequence length="1044" mass="108903">MNPHPPRRRLGVSRLRRTVAALATLALLATGLSAAPASARPTDPERSVTAAAPAPLQAQVLTWTAGDNFLAYRSAPTTAVAGPATLVFENSAATGNTTGMQHTLTFETSDPRYNRDVDVNILADPTDRNGGRWTVDVVLSPGTYRYFCAIPGHGGMNGLLVVTGGGSDTTPPTVTATVTGDRDANGAYVGGATVTLVAVDTESGVERIEYALDGGAYGTYSAPVTVNQRGQHTVTYRATDKAGNTSSPQQVSFTVVDPPPTDTTPPTVTASVTGQRDANGAYVGGATVTLVAVDTESGVERIEYALDGGAYGTYSAPVTVNQRGQHTVTYRATDKAGNTSSPQQVSFTVVDPPPTDTTPPTVTAVVTGEKDADGAYVGGATVTLSASDTESGVDRVEYSLDGQPYAGYSAPVTVNQRGQHTVTYRATDRAGNTSSPQSVSFTVVDPPVPDTTPPTVTASVTGQRDANGAYVGGATVTLSAIDTESGVDRVEYSLDGDAYTRYSAPVTVNRPGQHTVTYRATDRAGNTSSPQSVSFTVVDPPVPDTTPPTVTASVTGQRDANGAYVGGATVTLSAIDTESGVDRVEYSLDGLPYAGYTAPVTVNQVGPHTVSYRATDKAGNTSTPRSVSFTVVDPPAPDTTPPTVTAALVGQLDDDGAYVGSATVILTAADSESGVDRVEYSLDGQSYARYTAPVTVDRPGQHMVSYRATDKAGNTSGTASVAFTVVASGPQPECVRDTRATVWFGTVDSGVPNRVVDGDCTINNVIEDGGTWPNHGQFVSYVTTVAEHLHHLGVISHQEHGKLVSAAARSGVGKPDTKNGYQAILDNTPASFNRWQQVGAGGFTRNADGSVTSKPLPGLGMLWYPVSAYGDFSLKLQWRDDAPGDGRANSGVFVRFPDVRGHPTEPRPEWVAIKYGHEIQILDRPDGDQYKTGSVYGFDQVDLAGAGVTPKGTWNDYEIRVVGQHYSVFRNGKLINEYVNRPDAVFSPPRADDPGGAGRQHATGYVGLQNHGAGDVISFRNVRIAPLTPCCPGGAPGGGSNTCC</sequence>
<feature type="compositionally biased region" description="Polar residues" evidence="3">
    <location>
        <begin position="522"/>
        <end position="535"/>
    </location>
</feature>
<dbReference type="NCBIfam" id="NF047446">
    <property type="entry name" value="barrel_OmpL47"/>
    <property type="match status" value="6"/>
</dbReference>
<feature type="region of interest" description="Disordered" evidence="3">
    <location>
        <begin position="334"/>
        <end position="359"/>
    </location>
</feature>
<proteinExistence type="predicted"/>